<keyword evidence="1" id="KW-0732">Signal</keyword>
<protein>
    <recommendedName>
        <fullName evidence="4">SRCR domain-containing protein</fullName>
    </recommendedName>
</protein>
<evidence type="ECO:0000313" key="3">
    <source>
        <dbReference type="Proteomes" id="UP000094256"/>
    </source>
</evidence>
<name>A0A1B3ZCZ4_9SPHN</name>
<dbReference type="STRING" id="1560345.AWL63_16530"/>
<feature type="signal peptide" evidence="1">
    <location>
        <begin position="1"/>
        <end position="20"/>
    </location>
</feature>
<dbReference type="OrthoDB" id="7583944at2"/>
<dbReference type="EMBL" id="CP014168">
    <property type="protein sequence ID" value="AOH85308.1"/>
    <property type="molecule type" value="Genomic_DNA"/>
</dbReference>
<organism evidence="2 3">
    <name type="scientific">Sphingomonas panacis</name>
    <dbReference type="NCBI Taxonomy" id="1560345"/>
    <lineage>
        <taxon>Bacteria</taxon>
        <taxon>Pseudomonadati</taxon>
        <taxon>Pseudomonadota</taxon>
        <taxon>Alphaproteobacteria</taxon>
        <taxon>Sphingomonadales</taxon>
        <taxon>Sphingomonadaceae</taxon>
        <taxon>Sphingomonas</taxon>
    </lineage>
</organism>
<sequence length="75" mass="9012">MKLKLILSACLAVATLAPVAATAQSHERVVRERTVVRHSVRHNERRPGWRNHNRRVCKMEWRHHRKVRICRTVRW</sequence>
<dbReference type="Proteomes" id="UP000094256">
    <property type="component" value="Chromosome"/>
</dbReference>
<dbReference type="RefSeq" id="WP_069205841.1">
    <property type="nucleotide sequence ID" value="NZ_CP014168.1"/>
</dbReference>
<evidence type="ECO:0000256" key="1">
    <source>
        <dbReference type="SAM" id="SignalP"/>
    </source>
</evidence>
<dbReference type="KEGG" id="span:AWL63_16530"/>
<evidence type="ECO:0008006" key="4">
    <source>
        <dbReference type="Google" id="ProtNLM"/>
    </source>
</evidence>
<evidence type="ECO:0000313" key="2">
    <source>
        <dbReference type="EMBL" id="AOH85308.1"/>
    </source>
</evidence>
<dbReference type="AlphaFoldDB" id="A0A1B3ZCZ4"/>
<accession>A0A1B3ZCZ4</accession>
<gene>
    <name evidence="2" type="ORF">AWL63_16530</name>
</gene>
<keyword evidence="3" id="KW-1185">Reference proteome</keyword>
<proteinExistence type="predicted"/>
<feature type="chain" id="PRO_5008556357" description="SRCR domain-containing protein" evidence="1">
    <location>
        <begin position="21"/>
        <end position="75"/>
    </location>
</feature>
<reference evidence="2 3" key="1">
    <citation type="submission" date="2016-01" db="EMBL/GenBank/DDBJ databases">
        <title>Complete genome and mega plasmid sequence of Sphingomonas panacis DCY99 elicits systemic resistance in rice to Xanthomonas oryzae.</title>
        <authorList>
            <person name="Kim Y.J."/>
            <person name="Yang D.C."/>
            <person name="Sing P."/>
        </authorList>
    </citation>
    <scope>NUCLEOTIDE SEQUENCE [LARGE SCALE GENOMIC DNA]</scope>
    <source>
        <strain evidence="2 3">DCY99</strain>
    </source>
</reference>